<dbReference type="GO" id="GO:0006457">
    <property type="term" value="P:protein folding"/>
    <property type="evidence" value="ECO:0007669"/>
    <property type="project" value="TreeGrafter"/>
</dbReference>
<comment type="similarity">
    <text evidence="1">Belongs to the protein disulfide isomerase family.</text>
</comment>
<dbReference type="VEuPathDB" id="MicrosporidiaDB:NEQG_01913"/>
<feature type="region of interest" description="Disordered" evidence="3">
    <location>
        <begin position="27"/>
        <end position="105"/>
    </location>
</feature>
<feature type="domain" description="Thioredoxin" evidence="5">
    <location>
        <begin position="362"/>
        <end position="493"/>
    </location>
</feature>
<feature type="signal peptide" evidence="4">
    <location>
        <begin position="1"/>
        <end position="19"/>
    </location>
</feature>
<dbReference type="STRING" id="935791.I3EF44"/>
<evidence type="ECO:0000256" key="4">
    <source>
        <dbReference type="SAM" id="SignalP"/>
    </source>
</evidence>
<accession>I3EF44</accession>
<dbReference type="PANTHER" id="PTHR18929:SF246">
    <property type="entry name" value="PROTEIN DISULFIDE ISOMERASE-LIKE 1-4"/>
    <property type="match status" value="1"/>
</dbReference>
<dbReference type="InterPro" id="IPR013766">
    <property type="entry name" value="Thioredoxin_domain"/>
</dbReference>
<dbReference type="OrthoDB" id="427280at2759"/>
<sequence length="524" mass="58052">MKIFVIACALIGYFEIAYCKAESADPSTTLANAGSEKGNAKEGVHVVEGKEDSVAASDKDVEQEHADVSESSQDPNIKEMLQKLAKTAAEKHLEESSKNGEVSMTEEEMKQAADELAKKILKEAEEGKTDSKESLEDAVERLQKSMEEEKSQSTPAEKVEKVEGECILFSSLELSAEEVEKITNSVKVSSFRQSSDEELAKSLGVTIPGVFYKSNEGAYVFSLSSGENTVEGVSSKISKVQDIALVPVFGELYRENSQLYENLSIPIVYFVSRKQDFEKYKWAAPVAENLKSHLKIALLDYTSTEFFLNISGVHEPMLPALFIIIPNGKKLHKYLLTNAEDNERTIEFLEQCAYNIDSVKPYLMGEPRPSDEDAKNEAGVVNLVSSTFDEIALDPMMDTLVVYYAEWCNFCKNLLPGLDKLATALNGVSSDVVISRMLMSKNDVPLHDEIEPIQAYPTIRIYKKGTNKEIEFEIQDKPADAEGVLEFLKKHTDIPADLTIETATASKTAPMEGAKIPEEVKMDL</sequence>
<dbReference type="GO" id="GO:0003756">
    <property type="term" value="F:protein disulfide isomerase activity"/>
    <property type="evidence" value="ECO:0007669"/>
    <property type="project" value="TreeGrafter"/>
</dbReference>
<dbReference type="InterPro" id="IPR036249">
    <property type="entry name" value="Thioredoxin-like_sf"/>
</dbReference>
<dbReference type="Proteomes" id="UP000002872">
    <property type="component" value="Unassembled WGS sequence"/>
</dbReference>
<dbReference type="PROSITE" id="PS51352">
    <property type="entry name" value="THIOREDOXIN_2"/>
    <property type="match status" value="1"/>
</dbReference>
<dbReference type="InParanoid" id="I3EF44"/>
<reference evidence="6" key="1">
    <citation type="submission" date="2011-01" db="EMBL/GenBank/DDBJ databases">
        <title>The Genome Sequence of Nematocida parisii strain ERTm3.</title>
        <authorList>
            <consortium name="The Broad Institute Genome Sequencing Platform"/>
            <consortium name="The Broad Institute Genome Sequencing Center for Infectious Disease"/>
            <person name="Cuomo C."/>
            <person name="Troemel E."/>
            <person name="Young S.K."/>
            <person name="Zeng Q."/>
            <person name="Gargeya S."/>
            <person name="Fitzgerald M."/>
            <person name="Haas B."/>
            <person name="Abouelleil A."/>
            <person name="Alvarado L."/>
            <person name="Arachchi H.M."/>
            <person name="Berlin A."/>
            <person name="Chapman S.B."/>
            <person name="Gearin G."/>
            <person name="Goldberg J."/>
            <person name="Griggs A."/>
            <person name="Gujja S."/>
            <person name="Hansen M."/>
            <person name="Heiman D."/>
            <person name="Howarth C."/>
            <person name="Larimer J."/>
            <person name="Lui A."/>
            <person name="MacDonald P.J.P."/>
            <person name="McCowen C."/>
            <person name="Montmayeur A."/>
            <person name="Murphy C."/>
            <person name="Neiman D."/>
            <person name="Pearson M."/>
            <person name="Priest M."/>
            <person name="Roberts A."/>
            <person name="Saif S."/>
            <person name="Shea T."/>
            <person name="Sisk P."/>
            <person name="Stolte C."/>
            <person name="Sykes S."/>
            <person name="Wortman J."/>
            <person name="Nusbaum C."/>
            <person name="Birren B."/>
        </authorList>
    </citation>
    <scope>NUCLEOTIDE SEQUENCE</scope>
    <source>
        <strain evidence="6">ERTm3</strain>
    </source>
</reference>
<evidence type="ECO:0000259" key="5">
    <source>
        <dbReference type="PROSITE" id="PS51352"/>
    </source>
</evidence>
<feature type="compositionally biased region" description="Basic and acidic residues" evidence="3">
    <location>
        <begin position="88"/>
        <end position="98"/>
    </location>
</feature>
<evidence type="ECO:0000313" key="6">
    <source>
        <dbReference type="EMBL" id="EIJ87841.1"/>
    </source>
</evidence>
<dbReference type="OMA" id="MLMSKND"/>
<protein>
    <recommendedName>
        <fullName evidence="5">Thioredoxin domain-containing protein</fullName>
    </recommendedName>
</protein>
<organism evidence="6 7">
    <name type="scientific">Nematocida parisii (strain ERTm3)</name>
    <name type="common">Nematode killer fungus</name>
    <dbReference type="NCBI Taxonomy" id="935791"/>
    <lineage>
        <taxon>Eukaryota</taxon>
        <taxon>Fungi</taxon>
        <taxon>Fungi incertae sedis</taxon>
        <taxon>Microsporidia</taxon>
        <taxon>Nematocida</taxon>
    </lineage>
</organism>
<dbReference type="Gene3D" id="3.40.30.10">
    <property type="entry name" value="Glutaredoxin"/>
    <property type="match status" value="2"/>
</dbReference>
<feature type="coiled-coil region" evidence="2">
    <location>
        <begin position="106"/>
        <end position="152"/>
    </location>
</feature>
<keyword evidence="2" id="KW-0175">Coiled coil</keyword>
<dbReference type="PANTHER" id="PTHR18929">
    <property type="entry name" value="PROTEIN DISULFIDE ISOMERASE"/>
    <property type="match status" value="1"/>
</dbReference>
<dbReference type="GO" id="GO:0034976">
    <property type="term" value="P:response to endoplasmic reticulum stress"/>
    <property type="evidence" value="ECO:0007669"/>
    <property type="project" value="TreeGrafter"/>
</dbReference>
<evidence type="ECO:0000313" key="7">
    <source>
        <dbReference type="Proteomes" id="UP000002872"/>
    </source>
</evidence>
<proteinExistence type="inferred from homology"/>
<keyword evidence="4" id="KW-0732">Signal</keyword>
<dbReference type="EMBL" id="GL870880">
    <property type="protein sequence ID" value="EIJ87841.1"/>
    <property type="molecule type" value="Genomic_DNA"/>
</dbReference>
<evidence type="ECO:0000256" key="2">
    <source>
        <dbReference type="SAM" id="Coils"/>
    </source>
</evidence>
<feature type="chain" id="PRO_5003670536" description="Thioredoxin domain-containing protein" evidence="4">
    <location>
        <begin position="20"/>
        <end position="524"/>
    </location>
</feature>
<dbReference type="FunCoup" id="I3EF44">
    <property type="interactions" value="83"/>
</dbReference>
<dbReference type="Pfam" id="PF00085">
    <property type="entry name" value="Thioredoxin"/>
    <property type="match status" value="1"/>
</dbReference>
<evidence type="ECO:0000256" key="3">
    <source>
        <dbReference type="SAM" id="MobiDB-lite"/>
    </source>
</evidence>
<dbReference type="AlphaFoldDB" id="I3EF44"/>
<evidence type="ECO:0000256" key="1">
    <source>
        <dbReference type="ARBA" id="ARBA00006347"/>
    </source>
</evidence>
<gene>
    <name evidence="6" type="ORF">NEQG_01913</name>
</gene>
<name>I3EF44_NEMP3</name>
<feature type="compositionally biased region" description="Basic and acidic residues" evidence="3">
    <location>
        <begin position="38"/>
        <end position="68"/>
    </location>
</feature>
<dbReference type="HOGENOM" id="CLU_526849_0_0_1"/>
<dbReference type="GO" id="GO:0005783">
    <property type="term" value="C:endoplasmic reticulum"/>
    <property type="evidence" value="ECO:0007669"/>
    <property type="project" value="TreeGrafter"/>
</dbReference>
<keyword evidence="7" id="KW-1185">Reference proteome</keyword>
<dbReference type="SUPFAM" id="SSF52833">
    <property type="entry name" value="Thioredoxin-like"/>
    <property type="match status" value="2"/>
</dbReference>